<dbReference type="AlphaFoldDB" id="B5K804"/>
<keyword evidence="4" id="KW-0614">Plasmid</keyword>
<evidence type="ECO:0000256" key="2">
    <source>
        <dbReference type="ARBA" id="ARBA00023125"/>
    </source>
</evidence>
<dbReference type="KEGG" id="oar:OA238_160p1030"/>
<evidence type="ECO:0000256" key="3">
    <source>
        <dbReference type="RuleBase" id="RU003939"/>
    </source>
</evidence>
<geneLocation type="plasmid" evidence="4 5">
    <name>pOA238_160</name>
</geneLocation>
<dbReference type="InterPro" id="IPR010992">
    <property type="entry name" value="IHF-like_DNA-bd_dom_sf"/>
</dbReference>
<dbReference type="PROSITE" id="PS00045">
    <property type="entry name" value="HISTONE_LIKE"/>
    <property type="match status" value="1"/>
</dbReference>
<dbReference type="GO" id="GO:0005829">
    <property type="term" value="C:cytosol"/>
    <property type="evidence" value="ECO:0007669"/>
    <property type="project" value="TreeGrafter"/>
</dbReference>
<evidence type="ECO:0000313" key="5">
    <source>
        <dbReference type="Proteomes" id="UP000004688"/>
    </source>
</evidence>
<protein>
    <submittedName>
        <fullName evidence="4">Integration host factor subunit beta</fullName>
    </submittedName>
</protein>
<comment type="similarity">
    <text evidence="1 3">Belongs to the bacterial histone-like protein family.</text>
</comment>
<reference evidence="4 5" key="1">
    <citation type="journal article" date="2013" name="PLoS ONE">
        <title>Poles Apart: Arctic and Antarctic Octadecabacter strains Share High Genome Plasticity and a New Type of Xanthorhodopsin.</title>
        <authorList>
            <person name="Vollmers J."/>
            <person name="Voget S."/>
            <person name="Dietrich S."/>
            <person name="Gollnow K."/>
            <person name="Smits M."/>
            <person name="Meyer K."/>
            <person name="Brinkhoff T."/>
            <person name="Simon M."/>
            <person name="Daniel R."/>
        </authorList>
    </citation>
    <scope>NUCLEOTIDE SEQUENCE [LARGE SCALE GENOMIC DNA]</scope>
    <source>
        <strain evidence="4 5">238</strain>
        <plasmid evidence="5">Plasmid pOA238_160</plasmid>
    </source>
</reference>
<dbReference type="CDD" id="cd13836">
    <property type="entry name" value="IHF_B"/>
    <property type="match status" value="1"/>
</dbReference>
<dbReference type="PRINTS" id="PR01727">
    <property type="entry name" value="DNABINDINGHU"/>
</dbReference>
<dbReference type="GO" id="GO:0003677">
    <property type="term" value="F:DNA binding"/>
    <property type="evidence" value="ECO:0007669"/>
    <property type="project" value="UniProtKB-KW"/>
</dbReference>
<evidence type="ECO:0000313" key="4">
    <source>
        <dbReference type="EMBL" id="AGI74909.1"/>
    </source>
</evidence>
<dbReference type="InterPro" id="IPR020816">
    <property type="entry name" value="Histone-like_DNA-bd_CS"/>
</dbReference>
<dbReference type="InterPro" id="IPR000119">
    <property type="entry name" value="Hist_DNA-bd"/>
</dbReference>
<proteinExistence type="inferred from homology"/>
<dbReference type="PANTHER" id="PTHR33175:SF5">
    <property type="entry name" value="INTEGRATION HOST FACTOR SUBUNIT BETA"/>
    <property type="match status" value="1"/>
</dbReference>
<dbReference type="Gene3D" id="4.10.520.10">
    <property type="entry name" value="IHF-like DNA-binding proteins"/>
    <property type="match status" value="1"/>
</dbReference>
<gene>
    <name evidence="4" type="ORF">OA238_160p1030</name>
</gene>
<name>B5K804_9RHOB</name>
<dbReference type="PANTHER" id="PTHR33175">
    <property type="entry name" value="DNA-BINDING PROTEIN HU"/>
    <property type="match status" value="1"/>
</dbReference>
<dbReference type="Pfam" id="PF00216">
    <property type="entry name" value="Bac_DNA_binding"/>
    <property type="match status" value="1"/>
</dbReference>
<dbReference type="EMBL" id="CP003744">
    <property type="protein sequence ID" value="AGI74909.1"/>
    <property type="molecule type" value="Genomic_DNA"/>
</dbReference>
<keyword evidence="5" id="KW-1185">Reference proteome</keyword>
<dbReference type="HOGENOM" id="CLU_105066_2_0_5"/>
<dbReference type="eggNOG" id="COG0776">
    <property type="taxonomic scope" value="Bacteria"/>
</dbReference>
<dbReference type="NCBIfam" id="NF001222">
    <property type="entry name" value="PRK00199.1"/>
    <property type="match status" value="1"/>
</dbReference>
<accession>B5K804</accession>
<dbReference type="SUPFAM" id="SSF47729">
    <property type="entry name" value="IHF-like DNA-binding proteins"/>
    <property type="match status" value="1"/>
</dbReference>
<dbReference type="SMART" id="SM00411">
    <property type="entry name" value="BHL"/>
    <property type="match status" value="1"/>
</dbReference>
<dbReference type="Proteomes" id="UP000004688">
    <property type="component" value="Plasmid pOA238_160"/>
</dbReference>
<keyword evidence="2" id="KW-0238">DNA-binding</keyword>
<organism evidence="4 5">
    <name type="scientific">Octadecabacter arcticus 238</name>
    <dbReference type="NCBI Taxonomy" id="391616"/>
    <lineage>
        <taxon>Bacteria</taxon>
        <taxon>Pseudomonadati</taxon>
        <taxon>Pseudomonadota</taxon>
        <taxon>Alphaproteobacteria</taxon>
        <taxon>Rhodobacterales</taxon>
        <taxon>Roseobacteraceae</taxon>
        <taxon>Octadecabacter</taxon>
    </lineage>
</organism>
<evidence type="ECO:0000256" key="1">
    <source>
        <dbReference type="ARBA" id="ARBA00010529"/>
    </source>
</evidence>
<sequence length="95" mass="10705">MMIRSELYAKIAAENRHLMHEQAVAVVDTIFETITAALERGNRVEIRGFGAFSCRQREGRIGRNPKNGASVDVAPKVIPWFKLGKVIRDRLNTPD</sequence>
<dbReference type="GO" id="GO:0030527">
    <property type="term" value="F:structural constituent of chromatin"/>
    <property type="evidence" value="ECO:0007669"/>
    <property type="project" value="InterPro"/>
</dbReference>